<dbReference type="InterPro" id="IPR029058">
    <property type="entry name" value="AB_hydrolase_fold"/>
</dbReference>
<dbReference type="GO" id="GO:0016787">
    <property type="term" value="F:hydrolase activity"/>
    <property type="evidence" value="ECO:0007669"/>
    <property type="project" value="UniProtKB-KW"/>
</dbReference>
<dbReference type="RefSeq" id="XP_040700524.1">
    <property type="nucleotide sequence ID" value="XM_040852576.1"/>
</dbReference>
<dbReference type="Proteomes" id="UP000184356">
    <property type="component" value="Unassembled WGS sequence"/>
</dbReference>
<dbReference type="Gene3D" id="3.40.50.1820">
    <property type="entry name" value="alpha/beta hydrolase"/>
    <property type="match status" value="1"/>
</dbReference>
<dbReference type="InterPro" id="IPR013094">
    <property type="entry name" value="AB_hydrolase_3"/>
</dbReference>
<dbReference type="AlphaFoldDB" id="A0A1L9TBB3"/>
<dbReference type="OrthoDB" id="408631at2759"/>
<accession>A0A1L9TBB3</accession>
<dbReference type="Pfam" id="PF07859">
    <property type="entry name" value="Abhydrolase_3"/>
    <property type="match status" value="1"/>
</dbReference>
<dbReference type="VEuPathDB" id="FungiDB:ASPSYDRAFT_91966"/>
<gene>
    <name evidence="3" type="ORF">ASPSYDRAFT_91966</name>
</gene>
<dbReference type="PANTHER" id="PTHR48081">
    <property type="entry name" value="AB HYDROLASE SUPERFAMILY PROTEIN C4A8.06C"/>
    <property type="match status" value="1"/>
</dbReference>
<sequence length="337" mass="37511">MSTQKNEATYRYAHYSIPNPDFDKYKDMENPFANSEGLSVPAMCEIMAHMPVTFPYEERDFASVAVGHQTIRARDDAELSLRIYKDKGAGNDAVLFFVAHGGGWILGDHYAEETMKRLVAGKTNSVVVRANYRLAPEYPFPYAVNDSFDALQWCRENAAGLEIDSQRVVVGGSSVGGNIAAALALKDRNEGIGAVFGQVLNFPGTCHPDRFPRDKYEYYSPEQNKDAPTMTTEAVNLFWRRVDPYASPLLAASNKDLAPALIQVAGFDPGRDEVLAYSEALKQADVPVKTKVYPGLPHAFNLFPDLEDTPTFYNTVVNWINYLDKDMAKVTKFDTCC</sequence>
<evidence type="ECO:0000256" key="1">
    <source>
        <dbReference type="ARBA" id="ARBA00022801"/>
    </source>
</evidence>
<organism evidence="3 4">
    <name type="scientific">Aspergillus sydowii CBS 593.65</name>
    <dbReference type="NCBI Taxonomy" id="1036612"/>
    <lineage>
        <taxon>Eukaryota</taxon>
        <taxon>Fungi</taxon>
        <taxon>Dikarya</taxon>
        <taxon>Ascomycota</taxon>
        <taxon>Pezizomycotina</taxon>
        <taxon>Eurotiomycetes</taxon>
        <taxon>Eurotiomycetidae</taxon>
        <taxon>Eurotiales</taxon>
        <taxon>Aspergillaceae</taxon>
        <taxon>Aspergillus</taxon>
        <taxon>Aspergillus subgen. Nidulantes</taxon>
    </lineage>
</organism>
<dbReference type="InterPro" id="IPR050300">
    <property type="entry name" value="GDXG_lipolytic_enzyme"/>
</dbReference>
<proteinExistence type="predicted"/>
<dbReference type="SUPFAM" id="SSF53474">
    <property type="entry name" value="alpha/beta-Hydrolases"/>
    <property type="match status" value="1"/>
</dbReference>
<feature type="domain" description="Alpha/beta hydrolase fold-3" evidence="2">
    <location>
        <begin position="98"/>
        <end position="300"/>
    </location>
</feature>
<evidence type="ECO:0000259" key="2">
    <source>
        <dbReference type="Pfam" id="PF07859"/>
    </source>
</evidence>
<dbReference type="STRING" id="1036612.A0A1L9TBB3"/>
<dbReference type="GeneID" id="63768649"/>
<evidence type="ECO:0000313" key="4">
    <source>
        <dbReference type="Proteomes" id="UP000184356"/>
    </source>
</evidence>
<keyword evidence="4" id="KW-1185">Reference proteome</keyword>
<name>A0A1L9TBB3_9EURO</name>
<evidence type="ECO:0000313" key="3">
    <source>
        <dbReference type="EMBL" id="OJJ56718.1"/>
    </source>
</evidence>
<protein>
    <recommendedName>
        <fullName evidence="2">Alpha/beta hydrolase fold-3 domain-containing protein</fullName>
    </recommendedName>
</protein>
<reference evidence="4" key="1">
    <citation type="journal article" date="2017" name="Genome Biol.">
        <title>Comparative genomics reveals high biological diversity and specific adaptations in the industrially and medically important fungal genus Aspergillus.</title>
        <authorList>
            <person name="de Vries R.P."/>
            <person name="Riley R."/>
            <person name="Wiebenga A."/>
            <person name="Aguilar-Osorio G."/>
            <person name="Amillis S."/>
            <person name="Uchima C.A."/>
            <person name="Anderluh G."/>
            <person name="Asadollahi M."/>
            <person name="Askin M."/>
            <person name="Barry K."/>
            <person name="Battaglia E."/>
            <person name="Bayram O."/>
            <person name="Benocci T."/>
            <person name="Braus-Stromeyer S.A."/>
            <person name="Caldana C."/>
            <person name="Canovas D."/>
            <person name="Cerqueira G.C."/>
            <person name="Chen F."/>
            <person name="Chen W."/>
            <person name="Choi C."/>
            <person name="Clum A."/>
            <person name="Dos Santos R.A."/>
            <person name="Damasio A.R."/>
            <person name="Diallinas G."/>
            <person name="Emri T."/>
            <person name="Fekete E."/>
            <person name="Flipphi M."/>
            <person name="Freyberg S."/>
            <person name="Gallo A."/>
            <person name="Gournas C."/>
            <person name="Habgood R."/>
            <person name="Hainaut M."/>
            <person name="Harispe M.L."/>
            <person name="Henrissat B."/>
            <person name="Hilden K.S."/>
            <person name="Hope R."/>
            <person name="Hossain A."/>
            <person name="Karabika E."/>
            <person name="Karaffa L."/>
            <person name="Karanyi Z."/>
            <person name="Krasevec N."/>
            <person name="Kuo A."/>
            <person name="Kusch H."/>
            <person name="LaButti K."/>
            <person name="Lagendijk E.L."/>
            <person name="Lapidus A."/>
            <person name="Levasseur A."/>
            <person name="Lindquist E."/>
            <person name="Lipzen A."/>
            <person name="Logrieco A.F."/>
            <person name="MacCabe A."/>
            <person name="Maekelae M.R."/>
            <person name="Malavazi I."/>
            <person name="Melin P."/>
            <person name="Meyer V."/>
            <person name="Mielnichuk N."/>
            <person name="Miskei M."/>
            <person name="Molnar A.P."/>
            <person name="Mule G."/>
            <person name="Ngan C.Y."/>
            <person name="Orejas M."/>
            <person name="Orosz E."/>
            <person name="Ouedraogo J.P."/>
            <person name="Overkamp K.M."/>
            <person name="Park H.-S."/>
            <person name="Perrone G."/>
            <person name="Piumi F."/>
            <person name="Punt P.J."/>
            <person name="Ram A.F."/>
            <person name="Ramon A."/>
            <person name="Rauscher S."/>
            <person name="Record E."/>
            <person name="Riano-Pachon D.M."/>
            <person name="Robert V."/>
            <person name="Roehrig J."/>
            <person name="Ruller R."/>
            <person name="Salamov A."/>
            <person name="Salih N.S."/>
            <person name="Samson R.A."/>
            <person name="Sandor E."/>
            <person name="Sanguinetti M."/>
            <person name="Schuetze T."/>
            <person name="Sepcic K."/>
            <person name="Shelest E."/>
            <person name="Sherlock G."/>
            <person name="Sophianopoulou V."/>
            <person name="Squina F.M."/>
            <person name="Sun H."/>
            <person name="Susca A."/>
            <person name="Todd R.B."/>
            <person name="Tsang A."/>
            <person name="Unkles S.E."/>
            <person name="van de Wiele N."/>
            <person name="van Rossen-Uffink D."/>
            <person name="Oliveira J.V."/>
            <person name="Vesth T.C."/>
            <person name="Visser J."/>
            <person name="Yu J.-H."/>
            <person name="Zhou M."/>
            <person name="Andersen M.R."/>
            <person name="Archer D.B."/>
            <person name="Baker S.E."/>
            <person name="Benoit I."/>
            <person name="Brakhage A.A."/>
            <person name="Braus G.H."/>
            <person name="Fischer R."/>
            <person name="Frisvad J.C."/>
            <person name="Goldman G.H."/>
            <person name="Houbraken J."/>
            <person name="Oakley B."/>
            <person name="Pocsi I."/>
            <person name="Scazzocchio C."/>
            <person name="Seiboth B."/>
            <person name="vanKuyk P.A."/>
            <person name="Wortman J."/>
            <person name="Dyer P.S."/>
            <person name="Grigoriev I.V."/>
        </authorList>
    </citation>
    <scope>NUCLEOTIDE SEQUENCE [LARGE SCALE GENOMIC DNA]</scope>
    <source>
        <strain evidence="4">CBS 593.65</strain>
    </source>
</reference>
<dbReference type="EMBL" id="KV878590">
    <property type="protein sequence ID" value="OJJ56718.1"/>
    <property type="molecule type" value="Genomic_DNA"/>
</dbReference>
<dbReference type="PANTHER" id="PTHR48081:SF8">
    <property type="entry name" value="ALPHA_BETA HYDROLASE FOLD-3 DOMAIN-CONTAINING PROTEIN-RELATED"/>
    <property type="match status" value="1"/>
</dbReference>
<keyword evidence="1" id="KW-0378">Hydrolase</keyword>